<evidence type="ECO:0000313" key="3">
    <source>
        <dbReference type="Proteomes" id="UP001579974"/>
    </source>
</evidence>
<dbReference type="Proteomes" id="UP001579974">
    <property type="component" value="Unassembled WGS sequence"/>
</dbReference>
<keyword evidence="1" id="KW-0812">Transmembrane</keyword>
<keyword evidence="1" id="KW-0472">Membrane</keyword>
<dbReference type="EMBL" id="JBDXSU010000020">
    <property type="protein sequence ID" value="MFB5192329.1"/>
    <property type="molecule type" value="Genomic_DNA"/>
</dbReference>
<evidence type="ECO:0000313" key="2">
    <source>
        <dbReference type="EMBL" id="MFB5192329.1"/>
    </source>
</evidence>
<feature type="transmembrane region" description="Helical" evidence="1">
    <location>
        <begin position="29"/>
        <end position="50"/>
    </location>
</feature>
<name>A0ABV5AJ91_9BACL</name>
<proteinExistence type="predicted"/>
<accession>A0ABV5AJ91</accession>
<gene>
    <name evidence="2" type="ORF">KKP3000_001526</name>
</gene>
<reference evidence="2 3" key="1">
    <citation type="journal article" date="2024" name="Int. J. Mol. Sci.">
        <title>Exploration of Alicyclobacillus spp. Genome in Search of Antibiotic Resistance.</title>
        <authorList>
            <person name="Bucka-Kolendo J."/>
            <person name="Kiousi D.E."/>
            <person name="Dekowska A."/>
            <person name="Mikolajczuk-Szczyrba A."/>
            <person name="Karadedos D.M."/>
            <person name="Michael P."/>
            <person name="Galanis A."/>
            <person name="Sokolowska B."/>
        </authorList>
    </citation>
    <scope>NUCLEOTIDE SEQUENCE [LARGE SCALE GENOMIC DNA]</scope>
    <source>
        <strain evidence="2 3">KKP 3000</strain>
    </source>
</reference>
<protein>
    <submittedName>
        <fullName evidence="2">Uncharacterized protein</fullName>
    </submittedName>
</protein>
<keyword evidence="3" id="KW-1185">Reference proteome</keyword>
<organism evidence="2 3">
    <name type="scientific">Alicyclobacillus fastidiosus</name>
    <dbReference type="NCBI Taxonomy" id="392011"/>
    <lineage>
        <taxon>Bacteria</taxon>
        <taxon>Bacillati</taxon>
        <taxon>Bacillota</taxon>
        <taxon>Bacilli</taxon>
        <taxon>Bacillales</taxon>
        <taxon>Alicyclobacillaceae</taxon>
        <taxon>Alicyclobacillus</taxon>
    </lineage>
</organism>
<sequence>MIWIALVSAFSIIAIDTNSLRCASRHEIAVYTALVGLAVAMAALVSWYLWADVHLTAPFDAMFGPITKWLYKIL</sequence>
<dbReference type="RefSeq" id="WP_275474085.1">
    <property type="nucleotide sequence ID" value="NZ_CP162940.1"/>
</dbReference>
<keyword evidence="1" id="KW-1133">Transmembrane helix</keyword>
<evidence type="ECO:0000256" key="1">
    <source>
        <dbReference type="SAM" id="Phobius"/>
    </source>
</evidence>
<comment type="caution">
    <text evidence="2">The sequence shown here is derived from an EMBL/GenBank/DDBJ whole genome shotgun (WGS) entry which is preliminary data.</text>
</comment>